<comment type="caution">
    <text evidence="2">The sequence shown here is derived from an EMBL/GenBank/DDBJ whole genome shotgun (WGS) entry which is preliminary data.</text>
</comment>
<evidence type="ECO:0000259" key="1">
    <source>
        <dbReference type="SMART" id="SM01321"/>
    </source>
</evidence>
<dbReference type="InterPro" id="IPR036515">
    <property type="entry name" value="Transposase_17_sf"/>
</dbReference>
<dbReference type="GO" id="GO:0004803">
    <property type="term" value="F:transposase activity"/>
    <property type="evidence" value="ECO:0007669"/>
    <property type="project" value="InterPro"/>
</dbReference>
<feature type="domain" description="Transposase IS200-like" evidence="1">
    <location>
        <begin position="12"/>
        <end position="129"/>
    </location>
</feature>
<gene>
    <name evidence="2" type="ORF">BBK14_23460</name>
</gene>
<dbReference type="EMBL" id="MAXA01000236">
    <property type="protein sequence ID" value="OHV24146.1"/>
    <property type="molecule type" value="Genomic_DNA"/>
</dbReference>
<dbReference type="AlphaFoldDB" id="A0A1S1PS45"/>
<dbReference type="OrthoDB" id="9798161at2"/>
<dbReference type="PANTHER" id="PTHR33360:SF2">
    <property type="entry name" value="TRANSPOSASE FOR INSERTION SEQUENCE ELEMENT IS200"/>
    <property type="match status" value="1"/>
</dbReference>
<evidence type="ECO:0000313" key="3">
    <source>
        <dbReference type="Proteomes" id="UP000179769"/>
    </source>
</evidence>
<dbReference type="PANTHER" id="PTHR33360">
    <property type="entry name" value="TRANSPOSASE FOR INSERTION SEQUENCE ELEMENT IS200"/>
    <property type="match status" value="1"/>
</dbReference>
<dbReference type="SUPFAM" id="SSF143422">
    <property type="entry name" value="Transposase IS200-like"/>
    <property type="match status" value="1"/>
</dbReference>
<reference evidence="3" key="1">
    <citation type="submission" date="2016-07" db="EMBL/GenBank/DDBJ databases">
        <title>Frankia sp. NRRL B-16219 Genome sequencing.</title>
        <authorList>
            <person name="Ghodhbane-Gtari F."/>
            <person name="Swanson E."/>
            <person name="Gueddou A."/>
            <person name="Louati M."/>
            <person name="Nouioui I."/>
            <person name="Hezbri K."/>
            <person name="Abebe-Akele F."/>
            <person name="Simpson S."/>
            <person name="Morris K."/>
            <person name="Thomas K."/>
            <person name="Gtari M."/>
            <person name="Tisa L.S."/>
        </authorList>
    </citation>
    <scope>NUCLEOTIDE SEQUENCE [LARGE SCALE GENOMIC DNA]</scope>
    <source>
        <strain evidence="3">NRRL B-16219</strain>
    </source>
</reference>
<proteinExistence type="predicted"/>
<keyword evidence="3" id="KW-1185">Reference proteome</keyword>
<dbReference type="Pfam" id="PF01797">
    <property type="entry name" value="Y1_Tnp"/>
    <property type="match status" value="1"/>
</dbReference>
<dbReference type="RefSeq" id="WP_071065689.1">
    <property type="nucleotide sequence ID" value="NZ_MAXA01000236.1"/>
</dbReference>
<dbReference type="SMART" id="SM01321">
    <property type="entry name" value="Y1_Tnp"/>
    <property type="match status" value="1"/>
</dbReference>
<dbReference type="NCBIfam" id="NF033573">
    <property type="entry name" value="transpos_IS200"/>
    <property type="match status" value="1"/>
</dbReference>
<dbReference type="GO" id="GO:0006313">
    <property type="term" value="P:DNA transposition"/>
    <property type="evidence" value="ECO:0007669"/>
    <property type="project" value="InterPro"/>
</dbReference>
<dbReference type="GO" id="GO:0003677">
    <property type="term" value="F:DNA binding"/>
    <property type="evidence" value="ECO:0007669"/>
    <property type="project" value="InterPro"/>
</dbReference>
<dbReference type="Proteomes" id="UP000179769">
    <property type="component" value="Unassembled WGS sequence"/>
</dbReference>
<evidence type="ECO:0000313" key="2">
    <source>
        <dbReference type="EMBL" id="OHV24146.1"/>
    </source>
</evidence>
<dbReference type="InterPro" id="IPR002686">
    <property type="entry name" value="Transposase_17"/>
</dbReference>
<dbReference type="Gene3D" id="3.30.70.1290">
    <property type="entry name" value="Transposase IS200-like"/>
    <property type="match status" value="1"/>
</dbReference>
<protein>
    <submittedName>
        <fullName evidence="2">Transposase</fullName>
    </submittedName>
</protein>
<sequence length="140" mass="16002">MVRGMRVGAGGVYDLGCHVVWCSKYRHPVFAAPVHDRCEELIRRKCTGHKWTVAASKVTPDPVHLFVKLHPRHFPSSVANQLKGLTSRVLREEFGHLRSWLPAMWSRSYVAATVGAVSPETVRRYVDTGDEWPWRVERAR</sequence>
<accession>A0A1S1PS45</accession>
<name>A0A1S1PS45_9ACTN</name>
<organism evidence="2 3">
    <name type="scientific">Parafrankia soli</name>
    <dbReference type="NCBI Taxonomy" id="2599596"/>
    <lineage>
        <taxon>Bacteria</taxon>
        <taxon>Bacillati</taxon>
        <taxon>Actinomycetota</taxon>
        <taxon>Actinomycetes</taxon>
        <taxon>Frankiales</taxon>
        <taxon>Frankiaceae</taxon>
        <taxon>Parafrankia</taxon>
    </lineage>
</organism>